<feature type="compositionally biased region" description="Basic and acidic residues" evidence="1">
    <location>
        <begin position="30"/>
        <end position="41"/>
    </location>
</feature>
<evidence type="ECO:0000256" key="1">
    <source>
        <dbReference type="SAM" id="MobiDB-lite"/>
    </source>
</evidence>
<sequence>MSRNDVHGDSAVIHDGVELTEGVVGQTRESQARDPADVHPDSKDYDFFVKEFSADVTASRLIEAWRTQAPAYPPPAFIADTQMADYLVLEQASPTDGSQSRTVSPLRSFGSEGYDSG</sequence>
<evidence type="ECO:0000313" key="2">
    <source>
        <dbReference type="EMBL" id="CCM05123.1"/>
    </source>
</evidence>
<feature type="compositionally biased region" description="Polar residues" evidence="1">
    <location>
        <begin position="92"/>
        <end position="105"/>
    </location>
</feature>
<dbReference type="HOGENOM" id="CLU_2084876_0_0_1"/>
<accession>J4GE50</accession>
<dbReference type="AlphaFoldDB" id="J4GE50"/>
<name>J4GE50_9APHY</name>
<dbReference type="InParanoid" id="J4GE50"/>
<keyword evidence="3" id="KW-1185">Reference proteome</keyword>
<reference evidence="2 3" key="1">
    <citation type="journal article" date="2012" name="Appl. Environ. Microbiol.">
        <title>Short-read sequencing for genomic analysis of the brown rot fungus Fibroporia radiculosa.</title>
        <authorList>
            <person name="Tang J.D."/>
            <person name="Perkins A.D."/>
            <person name="Sonstegard T.S."/>
            <person name="Schroeder S.G."/>
            <person name="Burgess S.C."/>
            <person name="Diehl S.V."/>
        </authorList>
    </citation>
    <scope>NUCLEOTIDE SEQUENCE [LARGE SCALE GENOMIC DNA]</scope>
    <source>
        <strain evidence="2 3">TFFH 294</strain>
    </source>
</reference>
<evidence type="ECO:0000313" key="3">
    <source>
        <dbReference type="Proteomes" id="UP000006352"/>
    </source>
</evidence>
<protein>
    <submittedName>
        <fullName evidence="2">Uncharacterized protein</fullName>
    </submittedName>
</protein>
<proteinExistence type="predicted"/>
<dbReference type="EMBL" id="HE797180">
    <property type="protein sequence ID" value="CCM05123.1"/>
    <property type="molecule type" value="Genomic_DNA"/>
</dbReference>
<organism evidence="2 3">
    <name type="scientific">Fibroporia radiculosa</name>
    <dbReference type="NCBI Taxonomy" id="599839"/>
    <lineage>
        <taxon>Eukaryota</taxon>
        <taxon>Fungi</taxon>
        <taxon>Dikarya</taxon>
        <taxon>Basidiomycota</taxon>
        <taxon>Agaricomycotina</taxon>
        <taxon>Agaricomycetes</taxon>
        <taxon>Polyporales</taxon>
        <taxon>Fibroporiaceae</taxon>
        <taxon>Fibroporia</taxon>
    </lineage>
</organism>
<feature type="region of interest" description="Disordered" evidence="1">
    <location>
        <begin position="22"/>
        <end position="41"/>
    </location>
</feature>
<dbReference type="RefSeq" id="XP_012184406.1">
    <property type="nucleotide sequence ID" value="XM_012329016.1"/>
</dbReference>
<feature type="region of interest" description="Disordered" evidence="1">
    <location>
        <begin position="90"/>
        <end position="117"/>
    </location>
</feature>
<dbReference type="GeneID" id="24100034"/>
<gene>
    <name evidence="2" type="ORF">FIBRA_07331</name>
</gene>
<dbReference type="Proteomes" id="UP000006352">
    <property type="component" value="Unassembled WGS sequence"/>
</dbReference>